<dbReference type="Proteomes" id="UP000722791">
    <property type="component" value="Unassembled WGS sequence"/>
</dbReference>
<reference evidence="4" key="1">
    <citation type="journal article" date="2021" name="Proc. Natl. Acad. Sci. U.S.A.">
        <title>Three genomes in the algal genus Volvox reveal the fate of a haploid sex-determining region after a transition to homothallism.</title>
        <authorList>
            <person name="Yamamoto K."/>
            <person name="Hamaji T."/>
            <person name="Kawai-Toyooka H."/>
            <person name="Matsuzaki R."/>
            <person name="Takahashi F."/>
            <person name="Nishimura Y."/>
            <person name="Kawachi M."/>
            <person name="Noguchi H."/>
            <person name="Minakuchi Y."/>
            <person name="Umen J.G."/>
            <person name="Toyoda A."/>
            <person name="Nozaki H."/>
        </authorList>
    </citation>
    <scope>NUCLEOTIDE SEQUENCE</scope>
    <source>
        <strain evidence="4">NIES-3785</strain>
        <strain evidence="3">NIES-3786</strain>
    </source>
</reference>
<organism evidence="4 5">
    <name type="scientific">Volvox reticuliferus</name>
    <dbReference type="NCBI Taxonomy" id="1737510"/>
    <lineage>
        <taxon>Eukaryota</taxon>
        <taxon>Viridiplantae</taxon>
        <taxon>Chlorophyta</taxon>
        <taxon>core chlorophytes</taxon>
        <taxon>Chlorophyceae</taxon>
        <taxon>CS clade</taxon>
        <taxon>Chlamydomonadales</taxon>
        <taxon>Volvocaceae</taxon>
        <taxon>Volvox</taxon>
    </lineage>
</organism>
<dbReference type="Proteomes" id="UP000747110">
    <property type="component" value="Unassembled WGS sequence"/>
</dbReference>
<feature type="transmembrane region" description="Helical" evidence="2">
    <location>
        <begin position="33"/>
        <end position="54"/>
    </location>
</feature>
<feature type="compositionally biased region" description="Acidic residues" evidence="1">
    <location>
        <begin position="160"/>
        <end position="169"/>
    </location>
</feature>
<accession>A0A8J4LY58</accession>
<evidence type="ECO:0000313" key="5">
    <source>
        <dbReference type="Proteomes" id="UP000722791"/>
    </source>
</evidence>
<sequence>MFPLCAFTAYCGCSCRWKSMTFASAPILGHAHQAMMMIFVASVVTAFGIFRKVGEPFWVRVRRRPHRKEARCRRGTPLGNVVSDCEARWLLEDLQATLQGDTPAVQRMGKMLTAGFGARKQDPRAAASWARSALALQCYKQPDADASPHWNASSLQSEPSSEDEQDENGFDCAGAPLGRSSSWSDFTGRNRGLGSAMALQRRCSDGAIQAFEH</sequence>
<protein>
    <submittedName>
        <fullName evidence="4">Uncharacterized protein</fullName>
    </submittedName>
</protein>
<evidence type="ECO:0000313" key="4">
    <source>
        <dbReference type="EMBL" id="GIM14235.1"/>
    </source>
</evidence>
<proteinExistence type="predicted"/>
<keyword evidence="2" id="KW-0812">Transmembrane</keyword>
<comment type="caution">
    <text evidence="4">The sequence shown here is derived from an EMBL/GenBank/DDBJ whole genome shotgun (WGS) entry which is preliminary data.</text>
</comment>
<keyword evidence="2" id="KW-1133">Transmembrane helix</keyword>
<keyword evidence="6" id="KW-1185">Reference proteome</keyword>
<feature type="region of interest" description="Disordered" evidence="1">
    <location>
        <begin position="145"/>
        <end position="176"/>
    </location>
</feature>
<dbReference type="EMBL" id="BNCP01000046">
    <property type="protein sequence ID" value="GIL88672.1"/>
    <property type="molecule type" value="Genomic_DNA"/>
</dbReference>
<evidence type="ECO:0000313" key="3">
    <source>
        <dbReference type="EMBL" id="GIL88672.1"/>
    </source>
</evidence>
<name>A0A8J4LY58_9CHLO</name>
<dbReference type="OrthoDB" id="549784at2759"/>
<dbReference type="AlphaFoldDB" id="A0A8J4LY58"/>
<dbReference type="EMBL" id="BNCQ01000055">
    <property type="protein sequence ID" value="GIM14235.1"/>
    <property type="molecule type" value="Genomic_DNA"/>
</dbReference>
<evidence type="ECO:0000313" key="6">
    <source>
        <dbReference type="Proteomes" id="UP000747110"/>
    </source>
</evidence>
<evidence type="ECO:0000256" key="1">
    <source>
        <dbReference type="SAM" id="MobiDB-lite"/>
    </source>
</evidence>
<gene>
    <name evidence="3" type="ORF">Vretifemale_16594</name>
    <name evidence="4" type="ORF">Vretimale_17263</name>
</gene>
<keyword evidence="2" id="KW-0472">Membrane</keyword>
<evidence type="ECO:0000256" key="2">
    <source>
        <dbReference type="SAM" id="Phobius"/>
    </source>
</evidence>